<dbReference type="InterPro" id="IPR027939">
    <property type="entry name" value="NMT1/THI5"/>
</dbReference>
<evidence type="ECO:0000256" key="4">
    <source>
        <dbReference type="ARBA" id="ARBA00011738"/>
    </source>
</evidence>
<evidence type="ECO:0000256" key="11">
    <source>
        <dbReference type="ARBA" id="ARBA00048179"/>
    </source>
</evidence>
<proteinExistence type="inferred from homology"/>
<organism evidence="13 14">
    <name type="scientific">Chloroflexus aggregans (strain MD-66 / DSM 9485)</name>
    <dbReference type="NCBI Taxonomy" id="326427"/>
    <lineage>
        <taxon>Bacteria</taxon>
        <taxon>Bacillati</taxon>
        <taxon>Chloroflexota</taxon>
        <taxon>Chloroflexia</taxon>
        <taxon>Chloroflexales</taxon>
        <taxon>Chloroflexineae</taxon>
        <taxon>Chloroflexaceae</taxon>
        <taxon>Chloroflexus</taxon>
    </lineage>
</organism>
<keyword evidence="8" id="KW-0784">Thiamine biosynthesis</keyword>
<keyword evidence="14" id="KW-1185">Reference proteome</keyword>
<dbReference type="eggNOG" id="COG0715">
    <property type="taxonomic scope" value="Bacteria"/>
</dbReference>
<evidence type="ECO:0000256" key="2">
    <source>
        <dbReference type="ARBA" id="ARBA00004948"/>
    </source>
</evidence>
<dbReference type="InterPro" id="IPR015168">
    <property type="entry name" value="SsuA/THI5"/>
</dbReference>
<evidence type="ECO:0000256" key="7">
    <source>
        <dbReference type="ARBA" id="ARBA00022898"/>
    </source>
</evidence>
<comment type="catalytic activity">
    <reaction evidence="11">
        <text>N(6)-(pyridoxal phosphate)-L-lysyl-[4-amino-5-hydroxymethyl-2-methylpyrimidine phosphate synthase] + L-histidyl-[4-amino-5-hydroxymethyl-2-methylpyrimidine phosphate synthase] + 2 Fe(3+) + 4 H2O = L-lysyl-[4-amino-5-hydroxymethyl-2-methylpyrimidine phosphate synthase] + (2S)-2-amino-5-hydroxy-4-oxopentanoyl-[4-amino-5-hydroxymethyl-2-methylpyrimidine phosphate synthase] + 4-amino-2-methyl-5-(phosphooxymethyl)pyrimidine + 3-oxopropanoate + 2 Fe(2+) + 2 H(+)</text>
        <dbReference type="Rhea" id="RHEA:65756"/>
        <dbReference type="Rhea" id="RHEA-COMP:16892"/>
        <dbReference type="Rhea" id="RHEA-COMP:16893"/>
        <dbReference type="Rhea" id="RHEA-COMP:16894"/>
        <dbReference type="Rhea" id="RHEA-COMP:16895"/>
        <dbReference type="ChEBI" id="CHEBI:15377"/>
        <dbReference type="ChEBI" id="CHEBI:15378"/>
        <dbReference type="ChEBI" id="CHEBI:29033"/>
        <dbReference type="ChEBI" id="CHEBI:29034"/>
        <dbReference type="ChEBI" id="CHEBI:29969"/>
        <dbReference type="ChEBI" id="CHEBI:29979"/>
        <dbReference type="ChEBI" id="CHEBI:33190"/>
        <dbReference type="ChEBI" id="CHEBI:58354"/>
        <dbReference type="ChEBI" id="CHEBI:143915"/>
        <dbReference type="ChEBI" id="CHEBI:157692"/>
    </reaction>
    <physiologicalReaction direction="left-to-right" evidence="11">
        <dbReference type="Rhea" id="RHEA:65757"/>
    </physiologicalReaction>
</comment>
<dbReference type="Proteomes" id="UP000002508">
    <property type="component" value="Chromosome"/>
</dbReference>
<gene>
    <name evidence="13" type="ordered locus">Cagg_1309</name>
</gene>
<reference evidence="13" key="1">
    <citation type="submission" date="2008-12" db="EMBL/GenBank/DDBJ databases">
        <title>Complete sequence of Chloroflexus aggregans DSM 9485.</title>
        <authorList>
            <consortium name="US DOE Joint Genome Institute"/>
            <person name="Lucas S."/>
            <person name="Copeland A."/>
            <person name="Lapidus A."/>
            <person name="Glavina del Rio T."/>
            <person name="Dalin E."/>
            <person name="Tice H."/>
            <person name="Pitluck S."/>
            <person name="Foster B."/>
            <person name="Larimer F."/>
            <person name="Land M."/>
            <person name="Hauser L."/>
            <person name="Kyrpides N."/>
            <person name="Mikhailova N."/>
            <person name="Bryant D."/>
            <person name="Richardson P."/>
        </authorList>
    </citation>
    <scope>NUCLEOTIDE SEQUENCE</scope>
    <source>
        <strain evidence="13">DSM 9485</strain>
    </source>
</reference>
<dbReference type="Pfam" id="PF09084">
    <property type="entry name" value="NMT1"/>
    <property type="match status" value="1"/>
</dbReference>
<sequence>MLGRLRRHLADELLHTIRRFHTSCGMFHCRDHASRQVILMLLTIFVITTGCSNPTPTNNDTRGTPEVTDVTMRLQWLPQFQFAGYLVAEARGYYRDAGLNVTILPGGPDAVPLPLVATGANTFGSTGADTILISRAQGIEVVALATWFQVSPVAFMVHRDSGIRSPQDFVGRRVAMFYGDNVETEYRALLAATGVDPTSINEIPGDYSIAPFLERRADVWPVYATDQPYTARAAGADIELIVARDYGVELMGDVLFTTAEFARKNPNTVRAFVQATLRGWQDAITDPAAAVNIILARNPDFDRGHLEFEATETIKLLRYGIGARCVGASDQQAWAKEAELLRSLGVLKTAVDPATVLVTDAVDDYYRARGIECQR</sequence>
<accession>B8G8F5</accession>
<evidence type="ECO:0000259" key="12">
    <source>
        <dbReference type="Pfam" id="PF09084"/>
    </source>
</evidence>
<keyword evidence="6" id="KW-0479">Metal-binding</keyword>
<evidence type="ECO:0000256" key="1">
    <source>
        <dbReference type="ARBA" id="ARBA00003469"/>
    </source>
</evidence>
<keyword evidence="7" id="KW-0663">Pyridoxal phosphate</keyword>
<evidence type="ECO:0000313" key="14">
    <source>
        <dbReference type="Proteomes" id="UP000002508"/>
    </source>
</evidence>
<dbReference type="GO" id="GO:0046872">
    <property type="term" value="F:metal ion binding"/>
    <property type="evidence" value="ECO:0007669"/>
    <property type="project" value="UniProtKB-KW"/>
</dbReference>
<protein>
    <recommendedName>
        <fullName evidence="10">Thiamine pyrimidine synthase</fullName>
    </recommendedName>
</protein>
<dbReference type="SUPFAM" id="SSF53850">
    <property type="entry name" value="Periplasmic binding protein-like II"/>
    <property type="match status" value="1"/>
</dbReference>
<dbReference type="PANTHER" id="PTHR31528">
    <property type="entry name" value="4-AMINO-5-HYDROXYMETHYL-2-METHYLPYRIMIDINE PHOSPHATE SYNTHASE THI11-RELATED"/>
    <property type="match status" value="1"/>
</dbReference>
<evidence type="ECO:0000256" key="9">
    <source>
        <dbReference type="ARBA" id="ARBA00023004"/>
    </source>
</evidence>
<dbReference type="AlphaFoldDB" id="B8G8F5"/>
<evidence type="ECO:0000256" key="5">
    <source>
        <dbReference type="ARBA" id="ARBA00022679"/>
    </source>
</evidence>
<evidence type="ECO:0000256" key="3">
    <source>
        <dbReference type="ARBA" id="ARBA00009406"/>
    </source>
</evidence>
<evidence type="ECO:0000256" key="10">
    <source>
        <dbReference type="ARBA" id="ARBA00033171"/>
    </source>
</evidence>
<dbReference type="PANTHER" id="PTHR31528:SF1">
    <property type="entry name" value="4-AMINO-5-HYDROXYMETHYL-2-METHYLPYRIMIDINE PHOSPHATE SYNTHASE THI11-RELATED"/>
    <property type="match status" value="1"/>
</dbReference>
<keyword evidence="9" id="KW-0408">Iron</keyword>
<comment type="pathway">
    <text evidence="2">Cofactor biosynthesis; thiamine diphosphate biosynthesis.</text>
</comment>
<keyword evidence="5" id="KW-0808">Transferase</keyword>
<dbReference type="GO" id="GO:0009228">
    <property type="term" value="P:thiamine biosynthetic process"/>
    <property type="evidence" value="ECO:0007669"/>
    <property type="project" value="UniProtKB-KW"/>
</dbReference>
<comment type="subunit">
    <text evidence="4">Homodimer.</text>
</comment>
<dbReference type="HOGENOM" id="CLU_028871_1_3_0"/>
<evidence type="ECO:0000256" key="8">
    <source>
        <dbReference type="ARBA" id="ARBA00022977"/>
    </source>
</evidence>
<evidence type="ECO:0000313" key="13">
    <source>
        <dbReference type="EMBL" id="ACL24217.1"/>
    </source>
</evidence>
<dbReference type="Gene3D" id="3.40.190.10">
    <property type="entry name" value="Periplasmic binding protein-like II"/>
    <property type="match status" value="2"/>
</dbReference>
<dbReference type="STRING" id="326427.Cagg_1309"/>
<comment type="similarity">
    <text evidence="3">Belongs to the NMT1/THI5 family.</text>
</comment>
<dbReference type="EMBL" id="CP001337">
    <property type="protein sequence ID" value="ACL24217.1"/>
    <property type="molecule type" value="Genomic_DNA"/>
</dbReference>
<comment type="function">
    <text evidence="1">Responsible for the formation of the pyrimidine heterocycle in the thiamine biosynthesis pathway. Catalyzes the formation of hydroxymethylpyrimidine phosphate (HMP-P) from histidine and pyridoxal phosphate (PLP). The protein uses PLP and the active site histidine to form HMP-P, generating an inactive enzyme. The enzyme can only undergo a single turnover, which suggests it is a suicide enzyme.</text>
</comment>
<dbReference type="KEGG" id="cag:Cagg_1309"/>
<feature type="domain" description="SsuA/THI5-like" evidence="12">
    <location>
        <begin position="79"/>
        <end position="290"/>
    </location>
</feature>
<evidence type="ECO:0000256" key="6">
    <source>
        <dbReference type="ARBA" id="ARBA00022723"/>
    </source>
</evidence>
<dbReference type="GO" id="GO:0016740">
    <property type="term" value="F:transferase activity"/>
    <property type="evidence" value="ECO:0007669"/>
    <property type="project" value="UniProtKB-KW"/>
</dbReference>
<name>B8G8F5_CHLAD</name>